<reference evidence="1" key="1">
    <citation type="journal article" date="2021" name="New Phytol.">
        <title>Evolutionary innovations through gain and loss of genes in the ectomycorrhizal Boletales.</title>
        <authorList>
            <person name="Wu G."/>
            <person name="Miyauchi S."/>
            <person name="Morin E."/>
            <person name="Kuo A."/>
            <person name="Drula E."/>
            <person name="Varga T."/>
            <person name="Kohler A."/>
            <person name="Feng B."/>
            <person name="Cao Y."/>
            <person name="Lipzen A."/>
            <person name="Daum C."/>
            <person name="Hundley H."/>
            <person name="Pangilinan J."/>
            <person name="Johnson J."/>
            <person name="Barry K."/>
            <person name="LaButti K."/>
            <person name="Ng V."/>
            <person name="Ahrendt S."/>
            <person name="Min B."/>
            <person name="Choi I.G."/>
            <person name="Park H."/>
            <person name="Plett J.M."/>
            <person name="Magnuson J."/>
            <person name="Spatafora J.W."/>
            <person name="Nagy L.G."/>
            <person name="Henrissat B."/>
            <person name="Grigoriev I.V."/>
            <person name="Yang Z.L."/>
            <person name="Xu J."/>
            <person name="Martin F.M."/>
        </authorList>
    </citation>
    <scope>NUCLEOTIDE SEQUENCE</scope>
    <source>
        <strain evidence="1">ATCC 28755</strain>
    </source>
</reference>
<sequence length="1102" mass="120982">MTSSRGIRTPFSSDDDELLAKYIATYNPPKRGRNGNALYQQLTENAQGRWSWAERHPWQAWRNRYVKDLGWFDVRIARYQRKHGIDAGEEPVRVAGASGAVREKKARPGETEHKNQHKDRMEHDGSEENERKRPARDDQLQSSSSKRVKFEETTNSARGEMIHDEPNDSNEANGVHTTRQGAATHPGTTVTSSSSDTKVEPVRKALDIPSSTIKRKKTLELPAPLLSSSPQQEPRALDEPPTPQSSSPIRFDRHSQPTPSPPPPAQPRRELRFRSTSPSPMHPSVQPRVPPAQTNISPLKPAPKLTLKRKRSLPEADPSHFFVSLSPSPTPSRREPHTPDLPASTHTRPVPLTLPKFASGYFGRPILHRWKRMRAKSRAAKRERGSKRPVESSDEDGASEEERNARSDNNLGKETEKATEHEGEDKKEDQNWPPRRQRNSTMVAAAAEHEHSREGELKAELDREREQERNREDARPKRQQETNDGENTDTRTEHPSNDQVEDPKAQIGSPNDVEFQTQTQHHSFSQPVQLKLPLKHSAQDPNPNADPESPLKHYSRRGARTALMHGLGVLGNPLPPQGPPTSRNANASASKDTGPLTSKDANASASNLADTSSTNNADGTASINADPARTPTTASTPASTNVLAVGEAPKNTNHSEDVLTRTQTTGSKNGFPVPNSKSTFGFRFPPPRENTGSPFRVTSLSGEDAHSLSASGDVLDVEILLGATRKSKVKGKSKALEHPSTSGGGGVDDPDKQALDIPSRQQTFVGHQAHRARGSTSTSAAHEAEAVPMIDLAAELLRLSRRRYLGQHQSRGTSRSDDSYPVYLTTPVTPGSGCSWPIPNAPMSNLPQSTSTPRFVNSPLFTPFSQMHSGSNAPFFDTHTPLPISPLQARLPATSSTNIAQLPQLQPADLALFAQIGFNTLIRRMSDNHGYTEAVVRAVFASAGSLREADAVLLEMRETAKKCGERRLSMGQGGNGEVNKGGADGDGERSEEDGYVEGTEGEDEDIVGKKESHNNHRRNAHDSPLTTYQSKYKSKSLSKSKATSQIFTYEPASRSSSDYEPPVMSRAVRWKHLPKGAGTESEVEVEQEVSVLEDDDDKPDSD</sequence>
<dbReference type="Proteomes" id="UP000790377">
    <property type="component" value="Unassembled WGS sequence"/>
</dbReference>
<keyword evidence="2" id="KW-1185">Reference proteome</keyword>
<dbReference type="EMBL" id="MU268207">
    <property type="protein sequence ID" value="KAH7905371.1"/>
    <property type="molecule type" value="Genomic_DNA"/>
</dbReference>
<evidence type="ECO:0000313" key="1">
    <source>
        <dbReference type="EMBL" id="KAH7905371.1"/>
    </source>
</evidence>
<organism evidence="1 2">
    <name type="scientific">Hygrophoropsis aurantiaca</name>
    <dbReference type="NCBI Taxonomy" id="72124"/>
    <lineage>
        <taxon>Eukaryota</taxon>
        <taxon>Fungi</taxon>
        <taxon>Dikarya</taxon>
        <taxon>Basidiomycota</taxon>
        <taxon>Agaricomycotina</taxon>
        <taxon>Agaricomycetes</taxon>
        <taxon>Agaricomycetidae</taxon>
        <taxon>Boletales</taxon>
        <taxon>Coniophorineae</taxon>
        <taxon>Hygrophoropsidaceae</taxon>
        <taxon>Hygrophoropsis</taxon>
    </lineage>
</organism>
<protein>
    <submittedName>
        <fullName evidence="1">Uncharacterized protein</fullName>
    </submittedName>
</protein>
<proteinExistence type="predicted"/>
<gene>
    <name evidence="1" type="ORF">BJ138DRAFT_1164868</name>
</gene>
<accession>A0ACB7ZWQ1</accession>
<name>A0ACB7ZWQ1_9AGAM</name>
<evidence type="ECO:0000313" key="2">
    <source>
        <dbReference type="Proteomes" id="UP000790377"/>
    </source>
</evidence>
<comment type="caution">
    <text evidence="1">The sequence shown here is derived from an EMBL/GenBank/DDBJ whole genome shotgun (WGS) entry which is preliminary data.</text>
</comment>